<dbReference type="SUPFAM" id="SSF56112">
    <property type="entry name" value="Protein kinase-like (PK-like)"/>
    <property type="match status" value="1"/>
</dbReference>
<dbReference type="InterPro" id="IPR011990">
    <property type="entry name" value="TPR-like_helical_dom_sf"/>
</dbReference>
<gene>
    <name evidence="7" type="ORF">ACFL27_01695</name>
</gene>
<evidence type="ECO:0000256" key="5">
    <source>
        <dbReference type="SAM" id="MobiDB-lite"/>
    </source>
</evidence>
<keyword evidence="3" id="KW-0802">TPR repeat</keyword>
<dbReference type="InterPro" id="IPR027417">
    <property type="entry name" value="P-loop_NTPase"/>
</dbReference>
<dbReference type="Pfam" id="PF13424">
    <property type="entry name" value="TPR_12"/>
    <property type="match status" value="2"/>
</dbReference>
<comment type="caution">
    <text evidence="7">The sequence shown here is derived from an EMBL/GenBank/DDBJ whole genome shotgun (WGS) entry which is preliminary data.</text>
</comment>
<evidence type="ECO:0000256" key="1">
    <source>
        <dbReference type="ARBA" id="ARBA00022741"/>
    </source>
</evidence>
<dbReference type="SUPFAM" id="SSF48452">
    <property type="entry name" value="TPR-like"/>
    <property type="match status" value="2"/>
</dbReference>
<reference evidence="7 8" key="1">
    <citation type="submission" date="2024-09" db="EMBL/GenBank/DDBJ databases">
        <title>Laminarin stimulates single cell rates of sulfate reduction while oxygen inhibits transcriptomic activity in coastal marine sediment.</title>
        <authorList>
            <person name="Lindsay M."/>
            <person name="Orcutt B."/>
            <person name="Emerson D."/>
            <person name="Stepanauskas R."/>
            <person name="D'Angelo T."/>
        </authorList>
    </citation>
    <scope>NUCLEOTIDE SEQUENCE [LARGE SCALE GENOMIC DNA]</scope>
    <source>
        <strain evidence="7">SAG AM-311-K15</strain>
    </source>
</reference>
<dbReference type="Gene3D" id="3.40.50.300">
    <property type="entry name" value="P-loop containing nucleotide triphosphate hydrolases"/>
    <property type="match status" value="1"/>
</dbReference>
<sequence>MNDRAQVIGPYQIIELLGQGGMGVVYKAEHQQTKQQVALKTVLLPNRTMLSSIRREIHGLSRINHPGVVRIVDHGVHLDLPWYAMHLVDGTTLYSYLAERKHEIYGEQEITADQSPGENSINVEDLTGTRDEESTSAEQWWTQTMGAKGSTAGIATLTGIKERTLGDVESNQIQEKSDFISSQGAEILPDALLIAILTVIRRLCASLAFLHGQGIVHRDLKPANILVTSDGMPVIVDFGLSVQRKSRVSRESLPIEFGSAGTAPYMSPEQIRGEQVDARSDIYALGCMLHELLTGSPPFLKSTWKELLHDHLTMKPPLLSAAVKGVPDDLEKLVKRMLSKDPNERPGYAEDVASALEKLGAENGTASIGSKPRTYLYRSRFVGRSSQWNMLQQELIQLYQNQGRVVLIGGESGVGKTRLCTELGREATGQRIQVLVGECLDGDSPPLQPFRKPFQAIADRCREKGVEETEALLGPRGKVLAIYEPSLQDLPGQNFYPLPEKLLPEAAHLRLFNYLLQTFRILAQKSELLLIMDDLQWADELTVGFLEFLLRCQDQNLPFMVVGTYRTEEVPESLSLLLEHKKMVKINLERLQLDEVEALVSDMLALKEPDDSLMRFLTKHSEGNPFFVAEFLQIAIEDGFLWRDELGRWCISREDEKNLETLPLPRSLRDVVTRRLDGLTPEARMLVQSAAVVGREFSGTLLREIVGLDDEKFFDLFGELIRRQILLESEPDQFRFVHDKIREVAYQVILKEDLATMHRTAAQAIEEIFENQLQPHLAALGFHWEKAGELEKARECYLPAARKALKEYALEEAERLFVTYLGMVSEVTKTSIKAKLELVSNIYTSRQGHHKSLEILDQTLTECRQIGYHHGELDTIIHQSYIWYLFGNMPKAFTLIKSGLRLARKIGDRNHEGVLLGQLAVFHRDLGQWDKAADLFQQALLICRELGTIYEEGGFLGDFGLMFYYTGKLDQAEELLKQALVIHRKTGNLTSQGNVLMNLGNLLDERNRKEEALEYYEKALAIHLDTGYRLGQGDVLNNLASFHYTQGNVEQAKVLWHKSLTIHRETSHRRSECVTLKNLAELERQVYGNFQEAEKLLAESEKKLTQIGDSYYLAFTLLEQARLCIAQNRSAQKLMEQVRLLMGQQSSTDTSELDRQFNWTRRAQIAFEDGEHDRLFRGLLIEDIFQGLRLWLVEHGHLHRDRALLPEHTDRTPHKNQDE</sequence>
<dbReference type="Pfam" id="PF00069">
    <property type="entry name" value="Pkinase"/>
    <property type="match status" value="2"/>
</dbReference>
<evidence type="ECO:0000256" key="3">
    <source>
        <dbReference type="PROSITE-ProRule" id="PRU00339"/>
    </source>
</evidence>
<dbReference type="Gene3D" id="1.25.40.10">
    <property type="entry name" value="Tetratricopeptide repeat domain"/>
    <property type="match status" value="1"/>
</dbReference>
<dbReference type="Gene3D" id="1.10.510.10">
    <property type="entry name" value="Transferase(Phosphotransferase) domain 1"/>
    <property type="match status" value="2"/>
</dbReference>
<evidence type="ECO:0000313" key="8">
    <source>
        <dbReference type="Proteomes" id="UP001594351"/>
    </source>
</evidence>
<dbReference type="SMART" id="SM00220">
    <property type="entry name" value="S_TKc"/>
    <property type="match status" value="1"/>
</dbReference>
<dbReference type="InterPro" id="IPR017441">
    <property type="entry name" value="Protein_kinase_ATP_BS"/>
</dbReference>
<organism evidence="7 8">
    <name type="scientific">candidate division CSSED10-310 bacterium</name>
    <dbReference type="NCBI Taxonomy" id="2855610"/>
    <lineage>
        <taxon>Bacteria</taxon>
        <taxon>Bacteria division CSSED10-310</taxon>
    </lineage>
</organism>
<dbReference type="InterPro" id="IPR008271">
    <property type="entry name" value="Ser/Thr_kinase_AS"/>
</dbReference>
<dbReference type="Pfam" id="PF13176">
    <property type="entry name" value="TPR_7"/>
    <property type="match status" value="1"/>
</dbReference>
<keyword evidence="7" id="KW-0418">Kinase</keyword>
<dbReference type="CDD" id="cd14014">
    <property type="entry name" value="STKc_PknB_like"/>
    <property type="match status" value="1"/>
</dbReference>
<dbReference type="GO" id="GO:0016301">
    <property type="term" value="F:kinase activity"/>
    <property type="evidence" value="ECO:0007669"/>
    <property type="project" value="UniProtKB-KW"/>
</dbReference>
<feature type="region of interest" description="Disordered" evidence="5">
    <location>
        <begin position="109"/>
        <end position="135"/>
    </location>
</feature>
<evidence type="ECO:0000256" key="4">
    <source>
        <dbReference type="PROSITE-ProRule" id="PRU10141"/>
    </source>
</evidence>
<feature type="repeat" description="TPR" evidence="3">
    <location>
        <begin position="993"/>
        <end position="1026"/>
    </location>
</feature>
<evidence type="ECO:0000313" key="7">
    <source>
        <dbReference type="EMBL" id="MFC1848896.1"/>
    </source>
</evidence>
<proteinExistence type="predicted"/>
<dbReference type="Pfam" id="PF13191">
    <property type="entry name" value="AAA_16"/>
    <property type="match status" value="1"/>
</dbReference>
<dbReference type="SUPFAM" id="SSF52540">
    <property type="entry name" value="P-loop containing nucleoside triphosphate hydrolases"/>
    <property type="match status" value="1"/>
</dbReference>
<feature type="domain" description="Protein kinase" evidence="6">
    <location>
        <begin position="11"/>
        <end position="359"/>
    </location>
</feature>
<dbReference type="SMART" id="SM00028">
    <property type="entry name" value="TPR"/>
    <property type="match status" value="4"/>
</dbReference>
<protein>
    <submittedName>
        <fullName evidence="7">Protein kinase</fullName>
    </submittedName>
</protein>
<dbReference type="InterPro" id="IPR025662">
    <property type="entry name" value="Sigma_54_int_dom_ATP-bd_1"/>
</dbReference>
<keyword evidence="8" id="KW-1185">Reference proteome</keyword>
<dbReference type="PANTHER" id="PTHR16305">
    <property type="entry name" value="TESTICULAR SOLUBLE ADENYLYL CYCLASE"/>
    <property type="match status" value="1"/>
</dbReference>
<keyword evidence="1 4" id="KW-0547">Nucleotide-binding</keyword>
<dbReference type="EMBL" id="JBHPBY010000011">
    <property type="protein sequence ID" value="MFC1848896.1"/>
    <property type="molecule type" value="Genomic_DNA"/>
</dbReference>
<dbReference type="PANTHER" id="PTHR16305:SF28">
    <property type="entry name" value="GUANYLATE CYCLASE DOMAIN-CONTAINING PROTEIN"/>
    <property type="match status" value="1"/>
</dbReference>
<evidence type="ECO:0000259" key="6">
    <source>
        <dbReference type="PROSITE" id="PS50011"/>
    </source>
</evidence>
<name>A0ABV6YS17_UNCC1</name>
<feature type="compositionally biased region" description="Polar residues" evidence="5">
    <location>
        <begin position="111"/>
        <end position="122"/>
    </location>
</feature>
<dbReference type="PROSITE" id="PS00675">
    <property type="entry name" value="SIGMA54_INTERACT_1"/>
    <property type="match status" value="1"/>
</dbReference>
<dbReference type="PROSITE" id="PS50011">
    <property type="entry name" value="PROTEIN_KINASE_DOM"/>
    <property type="match status" value="1"/>
</dbReference>
<accession>A0ABV6YS17</accession>
<dbReference type="PROSITE" id="PS00108">
    <property type="entry name" value="PROTEIN_KINASE_ST"/>
    <property type="match status" value="1"/>
</dbReference>
<dbReference type="InterPro" id="IPR011009">
    <property type="entry name" value="Kinase-like_dom_sf"/>
</dbReference>
<dbReference type="PROSITE" id="PS00107">
    <property type="entry name" value="PROTEIN_KINASE_ATP"/>
    <property type="match status" value="1"/>
</dbReference>
<evidence type="ECO:0000256" key="2">
    <source>
        <dbReference type="ARBA" id="ARBA00022840"/>
    </source>
</evidence>
<dbReference type="InterPro" id="IPR019734">
    <property type="entry name" value="TPR_rpt"/>
</dbReference>
<feature type="binding site" evidence="4">
    <location>
        <position position="40"/>
    </location>
    <ligand>
        <name>ATP</name>
        <dbReference type="ChEBI" id="CHEBI:30616"/>
    </ligand>
</feature>
<dbReference type="InterPro" id="IPR041664">
    <property type="entry name" value="AAA_16"/>
</dbReference>
<keyword evidence="7" id="KW-0808">Transferase</keyword>
<dbReference type="Proteomes" id="UP001594351">
    <property type="component" value="Unassembled WGS sequence"/>
</dbReference>
<dbReference type="PROSITE" id="PS50005">
    <property type="entry name" value="TPR"/>
    <property type="match status" value="1"/>
</dbReference>
<dbReference type="InterPro" id="IPR000719">
    <property type="entry name" value="Prot_kinase_dom"/>
</dbReference>
<keyword evidence="2 4" id="KW-0067">ATP-binding</keyword>